<proteinExistence type="predicted"/>
<dbReference type="Proteomes" id="UP000501705">
    <property type="component" value="Chromosome"/>
</dbReference>
<feature type="region of interest" description="Disordered" evidence="1">
    <location>
        <begin position="49"/>
        <end position="70"/>
    </location>
</feature>
<dbReference type="AlphaFoldDB" id="A0A6G9XT70"/>
<sequence length="131" mass="13581">MTVRVEAPRRRGIACVVAASALLLAHALFMCVLGLPGVSAAAPPAQAQFAAEKSHGAPHHAQAPGAAHEQGCVMSVPPRTAEPTVTTIAVDLDVADAQSDPSPPWLAGWGPWRIAAPDGRAILRTHCIDRC</sequence>
<dbReference type="RefSeq" id="WP_167463267.1">
    <property type="nucleotide sequence ID" value="NZ_CP046171.1"/>
</dbReference>
<reference evidence="2 3" key="1">
    <citation type="journal article" date="2019" name="ACS Chem. Biol.">
        <title>Identification and Mobilization of a Cryptic Antibiotic Biosynthesis Gene Locus from a Human-Pathogenic Nocardia Isolate.</title>
        <authorList>
            <person name="Herisse M."/>
            <person name="Ishida K."/>
            <person name="Porter J.L."/>
            <person name="Howden B."/>
            <person name="Hertweck C."/>
            <person name="Stinear T.P."/>
            <person name="Pidot S.J."/>
        </authorList>
    </citation>
    <scope>NUCLEOTIDE SEQUENCE [LARGE SCALE GENOMIC DNA]</scope>
    <source>
        <strain evidence="2 3">AUSMDU00024985</strain>
    </source>
</reference>
<organism evidence="2 3">
    <name type="scientific">Nocardia brasiliensis</name>
    <dbReference type="NCBI Taxonomy" id="37326"/>
    <lineage>
        <taxon>Bacteria</taxon>
        <taxon>Bacillati</taxon>
        <taxon>Actinomycetota</taxon>
        <taxon>Actinomycetes</taxon>
        <taxon>Mycobacteriales</taxon>
        <taxon>Nocardiaceae</taxon>
        <taxon>Nocardia</taxon>
    </lineage>
</organism>
<name>A0A6G9XT70_NOCBR</name>
<evidence type="ECO:0000256" key="1">
    <source>
        <dbReference type="SAM" id="MobiDB-lite"/>
    </source>
</evidence>
<dbReference type="EMBL" id="CP046171">
    <property type="protein sequence ID" value="QIS04151.1"/>
    <property type="molecule type" value="Genomic_DNA"/>
</dbReference>
<protein>
    <submittedName>
        <fullName evidence="2">Uncharacterized protein</fullName>
    </submittedName>
</protein>
<evidence type="ECO:0000313" key="2">
    <source>
        <dbReference type="EMBL" id="QIS04151.1"/>
    </source>
</evidence>
<gene>
    <name evidence="2" type="ORF">F5X71_19060</name>
</gene>
<accession>A0A6G9XT70</accession>
<feature type="compositionally biased region" description="Low complexity" evidence="1">
    <location>
        <begin position="59"/>
        <end position="68"/>
    </location>
</feature>
<evidence type="ECO:0000313" key="3">
    <source>
        <dbReference type="Proteomes" id="UP000501705"/>
    </source>
</evidence>